<evidence type="ECO:0000313" key="1">
    <source>
        <dbReference type="EMBL" id="PWJ29741.1"/>
    </source>
</evidence>
<comment type="caution">
    <text evidence="1">The sequence shown here is derived from an EMBL/GenBank/DDBJ whole genome shotgun (WGS) entry which is preliminary data.</text>
</comment>
<dbReference type="AlphaFoldDB" id="A0A2Y9BCT3"/>
<dbReference type="Proteomes" id="UP000245845">
    <property type="component" value="Unassembled WGS sequence"/>
</dbReference>
<gene>
    <name evidence="1" type="ORF">A8806_10541</name>
</gene>
<reference evidence="1 2" key="1">
    <citation type="submission" date="2018-05" db="EMBL/GenBank/DDBJ databases">
        <title>The Hungate 1000. A catalogue of reference genomes from the rumen microbiome.</title>
        <authorList>
            <person name="Kelly W."/>
        </authorList>
    </citation>
    <scope>NUCLEOTIDE SEQUENCE [LARGE SCALE GENOMIC DNA]</scope>
    <source>
        <strain evidence="1 2">NLAE-zl-C242</strain>
    </source>
</reference>
<proteinExistence type="predicted"/>
<protein>
    <submittedName>
        <fullName evidence="1">Uncharacterized protein</fullName>
    </submittedName>
</protein>
<accession>A0A2Y9BCT3</accession>
<keyword evidence="2" id="KW-1185">Reference proteome</keyword>
<name>A0A2Y9BCT3_9FIRM</name>
<dbReference type="EMBL" id="QGDL01000005">
    <property type="protein sequence ID" value="PWJ29741.1"/>
    <property type="molecule type" value="Genomic_DNA"/>
</dbReference>
<sequence>MCEEVAVIAENVNLLPFDDIQKPLFEQIFYSYLNIGQPAEDTTKFDYKVTSAKLGYTYVTAFHKPENAWMVPAWFFQVMRSEGQAENMKDLVIIPVAINAMDGGVIVAQ</sequence>
<organism evidence="1 2">
    <name type="scientific">Faecalicatena orotica</name>
    <dbReference type="NCBI Taxonomy" id="1544"/>
    <lineage>
        <taxon>Bacteria</taxon>
        <taxon>Bacillati</taxon>
        <taxon>Bacillota</taxon>
        <taxon>Clostridia</taxon>
        <taxon>Lachnospirales</taxon>
        <taxon>Lachnospiraceae</taxon>
        <taxon>Faecalicatena</taxon>
    </lineage>
</organism>
<evidence type="ECO:0000313" key="2">
    <source>
        <dbReference type="Proteomes" id="UP000245845"/>
    </source>
</evidence>